<dbReference type="Gene3D" id="2.30.42.10">
    <property type="match status" value="1"/>
</dbReference>
<dbReference type="Pfam" id="PF13180">
    <property type="entry name" value="PDZ_2"/>
    <property type="match status" value="1"/>
</dbReference>
<keyword evidence="6" id="KW-1185">Reference proteome</keyword>
<dbReference type="GO" id="GO:0006508">
    <property type="term" value="P:proteolysis"/>
    <property type="evidence" value="ECO:0007669"/>
    <property type="project" value="UniProtKB-KW"/>
</dbReference>
<dbReference type="Gene3D" id="2.40.10.120">
    <property type="match status" value="1"/>
</dbReference>
<dbReference type="Proteomes" id="UP000198122">
    <property type="component" value="Unassembled WGS sequence"/>
</dbReference>
<organism evidence="5 6">
    <name type="scientific">Kytococcus aerolatus</name>
    <dbReference type="NCBI Taxonomy" id="592308"/>
    <lineage>
        <taxon>Bacteria</taxon>
        <taxon>Bacillati</taxon>
        <taxon>Actinomycetota</taxon>
        <taxon>Actinomycetes</taxon>
        <taxon>Micrococcales</taxon>
        <taxon>Kytococcaceae</taxon>
        <taxon>Kytococcus</taxon>
    </lineage>
</organism>
<evidence type="ECO:0000256" key="3">
    <source>
        <dbReference type="SAM" id="MobiDB-lite"/>
    </source>
</evidence>
<reference evidence="5 6" key="1">
    <citation type="submission" date="2017-06" db="EMBL/GenBank/DDBJ databases">
        <authorList>
            <person name="Kim H.J."/>
            <person name="Triplett B.A."/>
        </authorList>
    </citation>
    <scope>NUCLEOTIDE SEQUENCE [LARGE SCALE GENOMIC DNA]</scope>
    <source>
        <strain evidence="5 6">DSM 22179</strain>
    </source>
</reference>
<dbReference type="GO" id="GO:0004252">
    <property type="term" value="F:serine-type endopeptidase activity"/>
    <property type="evidence" value="ECO:0007669"/>
    <property type="project" value="InterPro"/>
</dbReference>
<dbReference type="RefSeq" id="WP_088817782.1">
    <property type="nucleotide sequence ID" value="NZ_FYEZ01000001.1"/>
</dbReference>
<dbReference type="PANTHER" id="PTHR43343:SF3">
    <property type="entry name" value="PROTEASE DO-LIKE 8, CHLOROPLASTIC"/>
    <property type="match status" value="1"/>
</dbReference>
<keyword evidence="2" id="KW-0378">Hydrolase</keyword>
<dbReference type="InterPro" id="IPR001940">
    <property type="entry name" value="Peptidase_S1C"/>
</dbReference>
<dbReference type="SUPFAM" id="SSF50494">
    <property type="entry name" value="Trypsin-like serine proteases"/>
    <property type="match status" value="1"/>
</dbReference>
<dbReference type="Pfam" id="PF13365">
    <property type="entry name" value="Trypsin_2"/>
    <property type="match status" value="1"/>
</dbReference>
<dbReference type="InterPro" id="IPR051201">
    <property type="entry name" value="Chloro_Bact_Ser_Proteases"/>
</dbReference>
<dbReference type="AlphaFoldDB" id="A0A212TBG6"/>
<feature type="compositionally biased region" description="Polar residues" evidence="3">
    <location>
        <begin position="88"/>
        <end position="102"/>
    </location>
</feature>
<proteinExistence type="predicted"/>
<evidence type="ECO:0000259" key="4">
    <source>
        <dbReference type="PROSITE" id="PS50106"/>
    </source>
</evidence>
<evidence type="ECO:0000313" key="5">
    <source>
        <dbReference type="EMBL" id="SNC63176.1"/>
    </source>
</evidence>
<feature type="region of interest" description="Disordered" evidence="3">
    <location>
        <begin position="1"/>
        <end position="43"/>
    </location>
</feature>
<dbReference type="PANTHER" id="PTHR43343">
    <property type="entry name" value="PEPTIDASE S12"/>
    <property type="match status" value="1"/>
</dbReference>
<sequence>MTWSQDPMQEPPQQWGPYPGQPGPREPQGSPEPPQRGSGRGWWQVPTAAVLAAALATAGTWTLAEQGVIGQDEPAQSVSREPAEGTPASASAQQGDDSTNQPAEAEVAAGSTPASDPHWSGIAEKVSPSVVAVTLANGAGSGVVLDDEGHIVTNHHVVAEGGPIHVTLQDGRSYPVEVVGSDPVTDLAVLELEDGPKDLQPITVGDDKDLKVGDPVMAIGNPLGYAGTVTTGIVSALDRPVRASGKSPEEPVVTNAVQTSAPINPGNSGGALVDSRGRLVGINSSIASLGRSADTAGSIGIGFAITATQMKNVTEDLVESGSARHPQIGVRIEDGRVEHDGAQLAAAGVVSVEEGSAAAKAGLQKGDAIVGLDDNQIDGVWSLIAQVREQRVGDEVSLRVIREGKEREVSLTVASEAKGEATAEGGTP</sequence>
<keyword evidence="1 5" id="KW-0645">Protease</keyword>
<dbReference type="SMART" id="SM00228">
    <property type="entry name" value="PDZ"/>
    <property type="match status" value="1"/>
</dbReference>
<gene>
    <name evidence="5" type="ORF">SAMN05445756_0851</name>
</gene>
<name>A0A212TBG6_9MICO</name>
<dbReference type="InterPro" id="IPR009003">
    <property type="entry name" value="Peptidase_S1_PA"/>
</dbReference>
<dbReference type="OrthoDB" id="9758917at2"/>
<protein>
    <submittedName>
        <fullName evidence="5">Putative serine protease PepD</fullName>
    </submittedName>
</protein>
<feature type="compositionally biased region" description="Pro residues" evidence="3">
    <location>
        <begin position="19"/>
        <end position="34"/>
    </location>
</feature>
<evidence type="ECO:0000313" key="6">
    <source>
        <dbReference type="Proteomes" id="UP000198122"/>
    </source>
</evidence>
<feature type="domain" description="PDZ" evidence="4">
    <location>
        <begin position="312"/>
        <end position="404"/>
    </location>
</feature>
<accession>A0A212TBG6</accession>
<dbReference type="PRINTS" id="PR00834">
    <property type="entry name" value="PROTEASES2C"/>
</dbReference>
<dbReference type="PROSITE" id="PS50106">
    <property type="entry name" value="PDZ"/>
    <property type="match status" value="1"/>
</dbReference>
<evidence type="ECO:0000256" key="2">
    <source>
        <dbReference type="ARBA" id="ARBA00022801"/>
    </source>
</evidence>
<evidence type="ECO:0000256" key="1">
    <source>
        <dbReference type="ARBA" id="ARBA00022670"/>
    </source>
</evidence>
<dbReference type="EMBL" id="FYEZ01000001">
    <property type="protein sequence ID" value="SNC63176.1"/>
    <property type="molecule type" value="Genomic_DNA"/>
</dbReference>
<dbReference type="SUPFAM" id="SSF50156">
    <property type="entry name" value="PDZ domain-like"/>
    <property type="match status" value="1"/>
</dbReference>
<dbReference type="InterPro" id="IPR001478">
    <property type="entry name" value="PDZ"/>
</dbReference>
<dbReference type="InterPro" id="IPR036034">
    <property type="entry name" value="PDZ_sf"/>
</dbReference>
<feature type="region of interest" description="Disordered" evidence="3">
    <location>
        <begin position="70"/>
        <end position="121"/>
    </location>
</feature>